<protein>
    <submittedName>
        <fullName evidence="2">Iron complex transport system substrate-binding protein</fullName>
    </submittedName>
</protein>
<dbReference type="PANTHER" id="PTHR42860:SF1">
    <property type="entry name" value="VITAMIN B12-BINDING PROTEIN"/>
    <property type="match status" value="1"/>
</dbReference>
<reference evidence="2 3" key="1">
    <citation type="submission" date="2018-03" db="EMBL/GenBank/DDBJ databases">
        <title>Genomic Encyclopedia of Type Strains, Phase III (KMG-III): the genomes of soil and plant-associated and newly described type strains.</title>
        <authorList>
            <person name="Whitman W."/>
        </authorList>
    </citation>
    <scope>NUCLEOTIDE SEQUENCE [LARGE SCALE GENOMIC DNA]</scope>
    <source>
        <strain evidence="2 3">CGMCC 1.07653</strain>
    </source>
</reference>
<name>A0A2P8HLG8_9BACI</name>
<dbReference type="Pfam" id="PF01497">
    <property type="entry name" value="Peripla_BP_2"/>
    <property type="match status" value="1"/>
</dbReference>
<dbReference type="EMBL" id="PYAV01000005">
    <property type="protein sequence ID" value="PSL47030.1"/>
    <property type="molecule type" value="Genomic_DNA"/>
</dbReference>
<dbReference type="OrthoDB" id="9787772at2"/>
<dbReference type="InterPro" id="IPR051030">
    <property type="entry name" value="Vitamin_B12-ABC_binding"/>
</dbReference>
<dbReference type="Proteomes" id="UP000242310">
    <property type="component" value="Unassembled WGS sequence"/>
</dbReference>
<feature type="domain" description="Fe/B12 periplasmic-binding" evidence="1">
    <location>
        <begin position="2"/>
        <end position="283"/>
    </location>
</feature>
<evidence type="ECO:0000313" key="3">
    <source>
        <dbReference type="Proteomes" id="UP000242310"/>
    </source>
</evidence>
<proteinExistence type="predicted"/>
<evidence type="ECO:0000313" key="2">
    <source>
        <dbReference type="EMBL" id="PSL47030.1"/>
    </source>
</evidence>
<accession>A0A2P8HLG8</accession>
<dbReference type="InterPro" id="IPR002491">
    <property type="entry name" value="ABC_transptr_periplasmic_BD"/>
</dbReference>
<gene>
    <name evidence="2" type="ORF">B0H94_105185</name>
</gene>
<dbReference type="PANTHER" id="PTHR42860">
    <property type="entry name" value="VITAMIN B12-BINDING PROTEIN"/>
    <property type="match status" value="1"/>
</dbReference>
<sequence length="297" mass="32511">MRAVSFLPAATTMLQQLGLSEHLYGQTFECPGDAPVIVHSALEDESLSSSEIHEKIQHAAATGESVYSVNQDELSKAAPDVVFTQQVCNVCQIGEDETREAVQSLTPTPEVIPLSPKTLNDVWSDIETVAHAVGAPEKGEEMRQAITQDIQALRRCLENEPKRRIFFMEWPDPVFHAGHWIPEMIEAAGGFDPLGRPGGKSGVVNVADIAETDPEVMIAAPCGLSPSEAETEVQTQLVRPEWQALRAVKNNEVYTINADLFTQPGIDLIEGIYTLARLLHPNLLLPAMTSRNVRAKL</sequence>
<dbReference type="PROSITE" id="PS50983">
    <property type="entry name" value="FE_B12_PBP"/>
    <property type="match status" value="1"/>
</dbReference>
<comment type="caution">
    <text evidence="2">The sequence shown here is derived from an EMBL/GenBank/DDBJ whole genome shotgun (WGS) entry which is preliminary data.</text>
</comment>
<dbReference type="AlphaFoldDB" id="A0A2P8HLG8"/>
<dbReference type="RefSeq" id="WP_106588350.1">
    <property type="nucleotide sequence ID" value="NZ_PYAV01000005.1"/>
</dbReference>
<organism evidence="2 3">
    <name type="scientific">Salsuginibacillus halophilus</name>
    <dbReference type="NCBI Taxonomy" id="517424"/>
    <lineage>
        <taxon>Bacteria</taxon>
        <taxon>Bacillati</taxon>
        <taxon>Bacillota</taxon>
        <taxon>Bacilli</taxon>
        <taxon>Bacillales</taxon>
        <taxon>Bacillaceae</taxon>
        <taxon>Salsuginibacillus</taxon>
    </lineage>
</organism>
<evidence type="ECO:0000259" key="1">
    <source>
        <dbReference type="PROSITE" id="PS50983"/>
    </source>
</evidence>
<dbReference type="Gene3D" id="3.40.50.1980">
    <property type="entry name" value="Nitrogenase molybdenum iron protein domain"/>
    <property type="match status" value="2"/>
</dbReference>
<keyword evidence="3" id="KW-1185">Reference proteome</keyword>
<dbReference type="SUPFAM" id="SSF53807">
    <property type="entry name" value="Helical backbone' metal receptor"/>
    <property type="match status" value="1"/>
</dbReference>